<dbReference type="Proteomes" id="UP000318065">
    <property type="component" value="Chromosome"/>
</dbReference>
<sequence length="102" mass="11092">MTFDHDLAALHYWPQDVLDLAHRGAVEGSLQAGFVHITASHLAEPLRVEQALPPRFERQMDECGLPRARRDTEVLAGTTADPALVTVAGRVETPTRAAGAPR</sequence>
<evidence type="ECO:0000313" key="1">
    <source>
        <dbReference type="EMBL" id="BBL79459.1"/>
    </source>
</evidence>
<accession>A0A510HHM6</accession>
<proteinExistence type="predicted"/>
<keyword evidence="2" id="KW-1185">Reference proteome</keyword>
<dbReference type="EMBL" id="AP019791">
    <property type="protein sequence ID" value="BBL79459.1"/>
    <property type="molecule type" value="Genomic_DNA"/>
</dbReference>
<protein>
    <submittedName>
        <fullName evidence="1">Uncharacterized protein</fullName>
    </submittedName>
</protein>
<evidence type="ECO:0000313" key="2">
    <source>
        <dbReference type="Proteomes" id="UP000318065"/>
    </source>
</evidence>
<name>A0A510HHM6_9ACTN</name>
<gene>
    <name evidence="1" type="ORF">RxyAA322_13130</name>
</gene>
<dbReference type="AlphaFoldDB" id="A0A510HHM6"/>
<organism evidence="1 2">
    <name type="scientific">Rubrobacter xylanophilus</name>
    <dbReference type="NCBI Taxonomy" id="49319"/>
    <lineage>
        <taxon>Bacteria</taxon>
        <taxon>Bacillati</taxon>
        <taxon>Actinomycetota</taxon>
        <taxon>Rubrobacteria</taxon>
        <taxon>Rubrobacterales</taxon>
        <taxon>Rubrobacteraceae</taxon>
        <taxon>Rubrobacter</taxon>
    </lineage>
</organism>
<reference evidence="1" key="1">
    <citation type="journal article" date="2019" name="Microbiol. Resour. Announc.">
        <title>Complete Genome Sequence of Rubrobacter xylanophilus Strain AA3-22, Isolated from Arima Onsen in Japan.</title>
        <authorList>
            <person name="Tomariguchi N."/>
            <person name="Miyazaki K."/>
        </authorList>
    </citation>
    <scope>NUCLEOTIDE SEQUENCE [LARGE SCALE GENOMIC DNA]</scope>
    <source>
        <strain evidence="1">AA3-22</strain>
    </source>
</reference>